<evidence type="ECO:0000313" key="6">
    <source>
        <dbReference type="EMBL" id="SDK66160.1"/>
    </source>
</evidence>
<dbReference type="NCBIfam" id="TIGR00567">
    <property type="entry name" value="3mg"/>
    <property type="match status" value="1"/>
</dbReference>
<evidence type="ECO:0000256" key="2">
    <source>
        <dbReference type="ARBA" id="ARBA00022763"/>
    </source>
</evidence>
<dbReference type="HAMAP" id="MF_00527">
    <property type="entry name" value="3MGH"/>
    <property type="match status" value="1"/>
</dbReference>
<dbReference type="Pfam" id="PF02245">
    <property type="entry name" value="Pur_DNA_glyco"/>
    <property type="match status" value="1"/>
</dbReference>
<dbReference type="Gene3D" id="3.10.300.10">
    <property type="entry name" value="Methylpurine-DNA glycosylase (MPG)"/>
    <property type="match status" value="1"/>
</dbReference>
<reference evidence="7" key="1">
    <citation type="submission" date="2016-10" db="EMBL/GenBank/DDBJ databases">
        <authorList>
            <person name="Varghese N."/>
            <person name="Submissions S."/>
        </authorList>
    </citation>
    <scope>NUCLEOTIDE SEQUENCE [LARGE SCALE GENOMIC DNA]</scope>
    <source>
        <strain evidence="7">CGMCC 1.11012</strain>
    </source>
</reference>
<dbReference type="GO" id="GO:0003905">
    <property type="term" value="F:alkylbase DNA N-glycosylase activity"/>
    <property type="evidence" value="ECO:0007669"/>
    <property type="project" value="InterPro"/>
</dbReference>
<dbReference type="EMBL" id="FNDX01000049">
    <property type="protein sequence ID" value="SDK66160.1"/>
    <property type="molecule type" value="Genomic_DNA"/>
</dbReference>
<evidence type="ECO:0000256" key="4">
    <source>
        <dbReference type="ARBA" id="ARBA00023204"/>
    </source>
</evidence>
<dbReference type="GO" id="GO:0003677">
    <property type="term" value="F:DNA binding"/>
    <property type="evidence" value="ECO:0007669"/>
    <property type="project" value="InterPro"/>
</dbReference>
<dbReference type="PANTHER" id="PTHR10429:SF0">
    <property type="entry name" value="DNA-3-METHYLADENINE GLYCOSYLASE"/>
    <property type="match status" value="1"/>
</dbReference>
<dbReference type="STRING" id="1174501.SAMN05216192_14930"/>
<dbReference type="FunFam" id="3.10.300.10:FF:000001">
    <property type="entry name" value="Putative 3-methyladenine DNA glycosylase"/>
    <property type="match status" value="1"/>
</dbReference>
<protein>
    <recommendedName>
        <fullName evidence="5">Putative 3-methyladenine DNA glycosylase</fullName>
        <ecNumber evidence="5">3.2.2.-</ecNumber>
    </recommendedName>
</protein>
<evidence type="ECO:0000313" key="7">
    <source>
        <dbReference type="Proteomes" id="UP000199050"/>
    </source>
</evidence>
<dbReference type="SUPFAM" id="SSF50486">
    <property type="entry name" value="FMT C-terminal domain-like"/>
    <property type="match status" value="1"/>
</dbReference>
<dbReference type="InterPro" id="IPR003180">
    <property type="entry name" value="MPG"/>
</dbReference>
<dbReference type="PANTHER" id="PTHR10429">
    <property type="entry name" value="DNA-3-METHYLADENINE GLYCOSYLASE"/>
    <property type="match status" value="1"/>
</dbReference>
<name>A0A1G9DQR0_9BACL</name>
<dbReference type="EC" id="3.2.2.-" evidence="5"/>
<keyword evidence="3 5" id="KW-0378">Hydrolase</keyword>
<evidence type="ECO:0000256" key="3">
    <source>
        <dbReference type="ARBA" id="ARBA00022801"/>
    </source>
</evidence>
<evidence type="ECO:0000256" key="1">
    <source>
        <dbReference type="ARBA" id="ARBA00009232"/>
    </source>
</evidence>
<keyword evidence="7" id="KW-1185">Reference proteome</keyword>
<dbReference type="RefSeq" id="WP_090718987.1">
    <property type="nucleotide sequence ID" value="NZ_CBCSKY010000052.1"/>
</dbReference>
<accession>A0A1G9DQR0</accession>
<keyword evidence="2 5" id="KW-0227">DNA damage</keyword>
<dbReference type="GO" id="GO:0006284">
    <property type="term" value="P:base-excision repair"/>
    <property type="evidence" value="ECO:0007669"/>
    <property type="project" value="InterPro"/>
</dbReference>
<dbReference type="AlphaFoldDB" id="A0A1G9DQR0"/>
<keyword evidence="4 5" id="KW-0234">DNA repair</keyword>
<organism evidence="6 7">
    <name type="scientific">Paenibacillus typhae</name>
    <dbReference type="NCBI Taxonomy" id="1174501"/>
    <lineage>
        <taxon>Bacteria</taxon>
        <taxon>Bacillati</taxon>
        <taxon>Bacillota</taxon>
        <taxon>Bacilli</taxon>
        <taxon>Bacillales</taxon>
        <taxon>Paenibacillaceae</taxon>
        <taxon>Paenibacillus</taxon>
    </lineage>
</organism>
<dbReference type="Proteomes" id="UP000199050">
    <property type="component" value="Unassembled WGS sequence"/>
</dbReference>
<dbReference type="OrthoDB" id="9794313at2"/>
<comment type="similarity">
    <text evidence="1 5">Belongs to the DNA glycosylase MPG family.</text>
</comment>
<dbReference type="InterPro" id="IPR011034">
    <property type="entry name" value="Formyl_transferase-like_C_sf"/>
</dbReference>
<evidence type="ECO:0000256" key="5">
    <source>
        <dbReference type="HAMAP-Rule" id="MF_00527"/>
    </source>
</evidence>
<gene>
    <name evidence="6" type="ORF">SAMN05216192_14930</name>
</gene>
<sequence>MNRKDNEPSGYGLVPPELYRLPALQAAPLLLGQHLVRRTEDGEIRCRIVETESYGGIEDKGSHAFGGRRTARTDVMFREGGTIYVYLIYGMYHCLNVVTAGEGDPHAVLIRAVEPLTDADAALMRVYRGKAGRNPSGLSGGPGKLCRALRIDKSLNGLRIDSGGSPLRLEQVEHPKALDIVQAPGINIPYAGEYAELPWRFYLRNNPYISVKDKLETPFILS</sequence>
<proteinExistence type="inferred from homology"/>
<dbReference type="CDD" id="cd00540">
    <property type="entry name" value="AAG"/>
    <property type="match status" value="1"/>
</dbReference>
<dbReference type="InterPro" id="IPR036995">
    <property type="entry name" value="MPG_sf"/>
</dbReference>